<dbReference type="InterPro" id="IPR047216">
    <property type="entry name" value="Endonuclease_DUF559_bact"/>
</dbReference>
<gene>
    <name evidence="3" type="ORF">QO014_004205</name>
</gene>
<keyword evidence="3" id="KW-0540">Nuclease</keyword>
<name>A0ABU0HEA0_9HYPH</name>
<proteinExistence type="predicted"/>
<dbReference type="PANTHER" id="PTHR38590:SF1">
    <property type="entry name" value="BLL0828 PROTEIN"/>
    <property type="match status" value="1"/>
</dbReference>
<dbReference type="PANTHER" id="PTHR38590">
    <property type="entry name" value="BLL0828 PROTEIN"/>
    <property type="match status" value="1"/>
</dbReference>
<feature type="domain" description="DUF559" evidence="2">
    <location>
        <begin position="4"/>
        <end position="110"/>
    </location>
</feature>
<dbReference type="CDD" id="cd01038">
    <property type="entry name" value="Endonuclease_DUF559"/>
    <property type="match status" value="1"/>
</dbReference>
<evidence type="ECO:0000259" key="2">
    <source>
        <dbReference type="Pfam" id="PF04480"/>
    </source>
</evidence>
<dbReference type="EMBL" id="JAUSVO010000006">
    <property type="protein sequence ID" value="MDQ0439799.1"/>
    <property type="molecule type" value="Genomic_DNA"/>
</dbReference>
<evidence type="ECO:0000313" key="3">
    <source>
        <dbReference type="EMBL" id="MDQ0439799.1"/>
    </source>
</evidence>
<organism evidence="3 4">
    <name type="scientific">Kaistia dalseonensis</name>
    <dbReference type="NCBI Taxonomy" id="410840"/>
    <lineage>
        <taxon>Bacteria</taxon>
        <taxon>Pseudomonadati</taxon>
        <taxon>Pseudomonadota</taxon>
        <taxon>Alphaproteobacteria</taxon>
        <taxon>Hyphomicrobiales</taxon>
        <taxon>Kaistiaceae</taxon>
        <taxon>Kaistia</taxon>
    </lineage>
</organism>
<evidence type="ECO:0000256" key="1">
    <source>
        <dbReference type="SAM" id="MobiDB-lite"/>
    </source>
</evidence>
<protein>
    <submittedName>
        <fullName evidence="3">Very-short-patch-repair endonuclease</fullName>
    </submittedName>
</protein>
<comment type="caution">
    <text evidence="3">The sequence shown here is derived from an EMBL/GenBank/DDBJ whole genome shotgun (WGS) entry which is preliminary data.</text>
</comment>
<keyword evidence="4" id="KW-1185">Reference proteome</keyword>
<sequence length="136" mass="15459">MRHKTSLAKSLRRGQTDAERTLWFQLRDRRLEGLKFRRQVLIGPYVADFVCIEAMLVVALDGSQHAGVRVDYDARRTEYPQGLGYRVLRFWNSDVLTNIDGVATEIVRMVRQGPHPNPLPEGEGAPASQVGLENER</sequence>
<dbReference type="Gene3D" id="3.40.960.10">
    <property type="entry name" value="VSR Endonuclease"/>
    <property type="match status" value="1"/>
</dbReference>
<dbReference type="SUPFAM" id="SSF52980">
    <property type="entry name" value="Restriction endonuclease-like"/>
    <property type="match status" value="1"/>
</dbReference>
<keyword evidence="3" id="KW-0378">Hydrolase</keyword>
<accession>A0ABU0HEA0</accession>
<dbReference type="Pfam" id="PF04480">
    <property type="entry name" value="DUF559"/>
    <property type="match status" value="1"/>
</dbReference>
<dbReference type="GO" id="GO:0004519">
    <property type="term" value="F:endonuclease activity"/>
    <property type="evidence" value="ECO:0007669"/>
    <property type="project" value="UniProtKB-KW"/>
</dbReference>
<reference evidence="3 4" key="1">
    <citation type="submission" date="2023-07" db="EMBL/GenBank/DDBJ databases">
        <title>Genomic Encyclopedia of Type Strains, Phase IV (KMG-IV): sequencing the most valuable type-strain genomes for metagenomic binning, comparative biology and taxonomic classification.</title>
        <authorList>
            <person name="Goeker M."/>
        </authorList>
    </citation>
    <scope>NUCLEOTIDE SEQUENCE [LARGE SCALE GENOMIC DNA]</scope>
    <source>
        <strain evidence="3 4">B6-8</strain>
    </source>
</reference>
<evidence type="ECO:0000313" key="4">
    <source>
        <dbReference type="Proteomes" id="UP001241603"/>
    </source>
</evidence>
<dbReference type="InterPro" id="IPR011335">
    <property type="entry name" value="Restrct_endonuc-II-like"/>
</dbReference>
<dbReference type="Proteomes" id="UP001241603">
    <property type="component" value="Unassembled WGS sequence"/>
</dbReference>
<feature type="region of interest" description="Disordered" evidence="1">
    <location>
        <begin position="113"/>
        <end position="136"/>
    </location>
</feature>
<dbReference type="InterPro" id="IPR007569">
    <property type="entry name" value="DUF559"/>
</dbReference>
<keyword evidence="3" id="KW-0255">Endonuclease</keyword>